<evidence type="ECO:0000256" key="4">
    <source>
        <dbReference type="ARBA" id="ARBA00022597"/>
    </source>
</evidence>
<name>A0A1H0VQ53_9CLOT</name>
<dbReference type="InterPro" id="IPR036878">
    <property type="entry name" value="Glu_permease_IIB"/>
</dbReference>
<evidence type="ECO:0000259" key="14">
    <source>
        <dbReference type="PROSITE" id="PS51103"/>
    </source>
</evidence>
<organism evidence="15 16">
    <name type="scientific">Clostridium gasigenes</name>
    <dbReference type="NCBI Taxonomy" id="94869"/>
    <lineage>
        <taxon>Bacteria</taxon>
        <taxon>Bacillati</taxon>
        <taxon>Bacillota</taxon>
        <taxon>Clostridia</taxon>
        <taxon>Eubacteriales</taxon>
        <taxon>Clostridiaceae</taxon>
        <taxon>Clostridium</taxon>
    </lineage>
</organism>
<evidence type="ECO:0000313" key="15">
    <source>
        <dbReference type="EMBL" id="SDP80647.1"/>
    </source>
</evidence>
<feature type="transmembrane region" description="Helical" evidence="12">
    <location>
        <begin position="105"/>
        <end position="123"/>
    </location>
</feature>
<keyword evidence="2" id="KW-0813">Transport</keyword>
<dbReference type="Pfam" id="PF02378">
    <property type="entry name" value="PTS_EIIC"/>
    <property type="match status" value="1"/>
</dbReference>
<dbReference type="InterPro" id="IPR001996">
    <property type="entry name" value="PTS_IIB_1"/>
</dbReference>
<dbReference type="GO" id="GO:0008982">
    <property type="term" value="F:protein-N(PI)-phosphohistidine-sugar phosphotransferase activity"/>
    <property type="evidence" value="ECO:0007669"/>
    <property type="project" value="InterPro"/>
</dbReference>
<protein>
    <submittedName>
        <fullName evidence="15">PTS system, N-acetylglucosamine-specific IIC component</fullName>
    </submittedName>
</protein>
<evidence type="ECO:0000256" key="9">
    <source>
        <dbReference type="ARBA" id="ARBA00022989"/>
    </source>
</evidence>
<reference evidence="15 16" key="1">
    <citation type="submission" date="2016-10" db="EMBL/GenBank/DDBJ databases">
        <authorList>
            <person name="de Groot N.N."/>
        </authorList>
    </citation>
    <scope>NUCLEOTIDE SEQUENCE [LARGE SCALE GENOMIC DNA]</scope>
    <source>
        <strain evidence="15 16">DSM 12272</strain>
    </source>
</reference>
<dbReference type="GO" id="GO:0015572">
    <property type="term" value="F:N-acetylglucosamine transmembrane transporter activity"/>
    <property type="evidence" value="ECO:0007669"/>
    <property type="project" value="InterPro"/>
</dbReference>
<proteinExistence type="predicted"/>
<keyword evidence="9 12" id="KW-1133">Transmembrane helix</keyword>
<dbReference type="GO" id="GO:0009401">
    <property type="term" value="P:phosphoenolpyruvate-dependent sugar phosphotransferase system"/>
    <property type="evidence" value="ECO:0007669"/>
    <property type="project" value="UniProtKB-KW"/>
</dbReference>
<keyword evidence="6" id="KW-0598">Phosphotransferase system</keyword>
<dbReference type="RefSeq" id="WP_207648708.1">
    <property type="nucleotide sequence ID" value="NZ_FNJM01000018.1"/>
</dbReference>
<dbReference type="SUPFAM" id="SSF55604">
    <property type="entry name" value="Glucose permease domain IIB"/>
    <property type="match status" value="1"/>
</dbReference>
<dbReference type="InterPro" id="IPR050429">
    <property type="entry name" value="PTS_Glucose_EIICBA"/>
</dbReference>
<dbReference type="GO" id="GO:0005886">
    <property type="term" value="C:plasma membrane"/>
    <property type="evidence" value="ECO:0007669"/>
    <property type="project" value="UniProtKB-SubCell"/>
</dbReference>
<dbReference type="InterPro" id="IPR018113">
    <property type="entry name" value="PTrfase_EIIB_Cys"/>
</dbReference>
<dbReference type="PROSITE" id="PS01035">
    <property type="entry name" value="PTS_EIIB_TYPE_1_CYS"/>
    <property type="match status" value="1"/>
</dbReference>
<feature type="transmembrane region" description="Helical" evidence="12">
    <location>
        <begin position="73"/>
        <end position="93"/>
    </location>
</feature>
<feature type="domain" description="PTS EIIB type-1" evidence="13">
    <location>
        <begin position="390"/>
        <end position="470"/>
    </location>
</feature>
<dbReference type="FunFam" id="3.30.1360.60:FF:000001">
    <property type="entry name" value="PTS system glucose-specific IIBC component PtsG"/>
    <property type="match status" value="1"/>
</dbReference>
<evidence type="ECO:0000256" key="7">
    <source>
        <dbReference type="ARBA" id="ARBA00022692"/>
    </source>
</evidence>
<keyword evidence="4" id="KW-0762">Sugar transport</keyword>
<keyword evidence="10 12" id="KW-0472">Membrane</keyword>
<gene>
    <name evidence="15" type="ORF">SAMN04488529_11853</name>
</gene>
<keyword evidence="7 12" id="KW-0812">Transmembrane</keyword>
<feature type="transmembrane region" description="Helical" evidence="12">
    <location>
        <begin position="232"/>
        <end position="258"/>
    </location>
</feature>
<dbReference type="GO" id="GO:0019866">
    <property type="term" value="C:organelle inner membrane"/>
    <property type="evidence" value="ECO:0007669"/>
    <property type="project" value="InterPro"/>
</dbReference>
<evidence type="ECO:0000259" key="13">
    <source>
        <dbReference type="PROSITE" id="PS51098"/>
    </source>
</evidence>
<keyword evidence="8" id="KW-0418">Kinase</keyword>
<dbReference type="GO" id="GO:0015764">
    <property type="term" value="P:N-acetylglucosamine transport"/>
    <property type="evidence" value="ECO:0007669"/>
    <property type="project" value="TreeGrafter"/>
</dbReference>
<dbReference type="InterPro" id="IPR010974">
    <property type="entry name" value="PTS_IIBC_nag"/>
</dbReference>
<accession>A0A1H0VQ53</accession>
<dbReference type="InterPro" id="IPR003352">
    <property type="entry name" value="PTS_EIIC"/>
</dbReference>
<dbReference type="STRING" id="94869.SAMN04488529_11853"/>
<dbReference type="CDD" id="cd00212">
    <property type="entry name" value="PTS_IIB_glc"/>
    <property type="match status" value="1"/>
</dbReference>
<feature type="transmembrane region" description="Helical" evidence="12">
    <location>
        <begin position="169"/>
        <end position="187"/>
    </location>
</feature>
<feature type="transmembrane region" description="Helical" evidence="12">
    <location>
        <begin position="40"/>
        <end position="66"/>
    </location>
</feature>
<dbReference type="PROSITE" id="PS51103">
    <property type="entry name" value="PTS_EIIC_TYPE_1"/>
    <property type="match status" value="1"/>
</dbReference>
<feature type="transmembrane region" description="Helical" evidence="12">
    <location>
        <begin position="342"/>
        <end position="362"/>
    </location>
</feature>
<dbReference type="AlphaFoldDB" id="A0A1H0VQ53"/>
<dbReference type="GO" id="GO:0016301">
    <property type="term" value="F:kinase activity"/>
    <property type="evidence" value="ECO:0007669"/>
    <property type="project" value="UniProtKB-KW"/>
</dbReference>
<dbReference type="Pfam" id="PF00367">
    <property type="entry name" value="PTS_EIIB"/>
    <property type="match status" value="1"/>
</dbReference>
<evidence type="ECO:0000256" key="10">
    <source>
        <dbReference type="ARBA" id="ARBA00023136"/>
    </source>
</evidence>
<feature type="transmembrane region" description="Helical" evidence="12">
    <location>
        <begin position="12"/>
        <end position="34"/>
    </location>
</feature>
<dbReference type="PANTHER" id="PTHR30009:SF4">
    <property type="entry name" value="PTS SYSTEM N-ACETYLGLUCOSAMINE-SPECIFIC EIICBA COMPONENT"/>
    <property type="match status" value="1"/>
</dbReference>
<dbReference type="Proteomes" id="UP000198597">
    <property type="component" value="Unassembled WGS sequence"/>
</dbReference>
<evidence type="ECO:0000313" key="16">
    <source>
        <dbReference type="Proteomes" id="UP000198597"/>
    </source>
</evidence>
<evidence type="ECO:0000256" key="6">
    <source>
        <dbReference type="ARBA" id="ARBA00022683"/>
    </source>
</evidence>
<feature type="transmembrane region" description="Helical" evidence="12">
    <location>
        <begin position="317"/>
        <end position="336"/>
    </location>
</feature>
<keyword evidence="5" id="KW-0808">Transferase</keyword>
<sequence length="470" mass="50483">MGKAILGYLQRIGKSLMLPIAALPVAGLMLRLGQGDLLNIAWLAAAGGALFDNLPLIFAIGVAVGLSDDDNGAAALAGAIGYLVLTKVSSSIWEARFGVDVAKTLKFDTLGGIITGIVAGHTYNKFKNVKLPEILGFFGGRRLVPIMTSFFMIILAGIFGYIWQPIQEAITSFGMWMVGLGAVGSGLFGFFNRLLIPMGLHHVLNSIFWFTIGDFGGKSGDLNRFFVGDPTAGIYMGGFFPVMMFGMASVALAIVVCAKKEKRTATIGLLSSLALTAFLTGITEPIEFLFIFLSPLLLIAHALITGLSMFITTSLGVLHGFTFSAGALDYVMNFGIATKPILIIPIGLAIGALYFVVFVFLIKRFDIPTPGRENDDDEFMENVVVTGDMAELAKSYIEYLGGKDNIVSVDNCITRLRLEVKDNTIVKDAKLRALGARGVVRPSKKNVQIIVGTNVQFLADAIKSELKRGR</sequence>
<evidence type="ECO:0000256" key="1">
    <source>
        <dbReference type="ARBA" id="ARBA00004651"/>
    </source>
</evidence>
<feature type="transmembrane region" description="Helical" evidence="12">
    <location>
        <begin position="265"/>
        <end position="282"/>
    </location>
</feature>
<feature type="active site" description="Phosphocysteine intermediate; for EIIB activity" evidence="11">
    <location>
        <position position="412"/>
    </location>
</feature>
<evidence type="ECO:0000256" key="8">
    <source>
        <dbReference type="ARBA" id="ARBA00022777"/>
    </source>
</evidence>
<dbReference type="NCBIfam" id="TIGR00826">
    <property type="entry name" value="EIIB_glc"/>
    <property type="match status" value="1"/>
</dbReference>
<evidence type="ECO:0000256" key="5">
    <source>
        <dbReference type="ARBA" id="ARBA00022679"/>
    </source>
</evidence>
<evidence type="ECO:0000256" key="11">
    <source>
        <dbReference type="PROSITE-ProRule" id="PRU00421"/>
    </source>
</evidence>
<feature type="transmembrane region" description="Helical" evidence="12">
    <location>
        <begin position="143"/>
        <end position="163"/>
    </location>
</feature>
<keyword evidence="3" id="KW-1003">Cell membrane</keyword>
<evidence type="ECO:0000256" key="2">
    <source>
        <dbReference type="ARBA" id="ARBA00022448"/>
    </source>
</evidence>
<dbReference type="EMBL" id="FNJM01000018">
    <property type="protein sequence ID" value="SDP80647.1"/>
    <property type="molecule type" value="Genomic_DNA"/>
</dbReference>
<dbReference type="PROSITE" id="PS51098">
    <property type="entry name" value="PTS_EIIB_TYPE_1"/>
    <property type="match status" value="1"/>
</dbReference>
<keyword evidence="16" id="KW-1185">Reference proteome</keyword>
<dbReference type="Gene3D" id="3.30.1360.60">
    <property type="entry name" value="Glucose permease domain IIB"/>
    <property type="match status" value="1"/>
</dbReference>
<dbReference type="PANTHER" id="PTHR30009">
    <property type="entry name" value="CYTOCHROME C-TYPE SYNTHESIS PROTEIN AND PTS TRANSMEMBRANE COMPONENT"/>
    <property type="match status" value="1"/>
</dbReference>
<comment type="subcellular location">
    <subcellularLocation>
        <location evidence="1">Cell membrane</location>
        <topology evidence="1">Multi-pass membrane protein</topology>
    </subcellularLocation>
</comment>
<dbReference type="GO" id="GO:0090563">
    <property type="term" value="F:protein-phosphocysteine-sugar phosphotransferase activity"/>
    <property type="evidence" value="ECO:0007669"/>
    <property type="project" value="TreeGrafter"/>
</dbReference>
<feature type="domain" description="PTS EIIC type-1" evidence="14">
    <location>
        <begin position="3"/>
        <end position="374"/>
    </location>
</feature>
<dbReference type="NCBIfam" id="TIGR01998">
    <property type="entry name" value="PTS-II-BC-nag"/>
    <property type="match status" value="1"/>
</dbReference>
<evidence type="ECO:0000256" key="3">
    <source>
        <dbReference type="ARBA" id="ARBA00022475"/>
    </source>
</evidence>
<dbReference type="InterPro" id="IPR013013">
    <property type="entry name" value="PTS_EIIC_1"/>
</dbReference>
<evidence type="ECO:0000256" key="12">
    <source>
        <dbReference type="SAM" id="Phobius"/>
    </source>
</evidence>